<protein>
    <submittedName>
        <fullName evidence="3">Uncharacterized protein</fullName>
    </submittedName>
</protein>
<feature type="domain" description="IFT52 GIFT" evidence="2">
    <location>
        <begin position="22"/>
        <end position="239"/>
    </location>
</feature>
<proteinExistence type="predicted"/>
<evidence type="ECO:0000259" key="1">
    <source>
        <dbReference type="Pfam" id="PF23352"/>
    </source>
</evidence>
<dbReference type="GO" id="GO:0005929">
    <property type="term" value="C:cilium"/>
    <property type="evidence" value="ECO:0007669"/>
    <property type="project" value="TreeGrafter"/>
</dbReference>
<name>A0AAW1TLS2_9CUCU</name>
<keyword evidence="4" id="KW-1185">Reference proteome</keyword>
<accession>A0AAW1TLS2</accession>
<comment type="caution">
    <text evidence="3">The sequence shown here is derived from an EMBL/GenBank/DDBJ whole genome shotgun (WGS) entry which is preliminary data.</text>
</comment>
<evidence type="ECO:0000313" key="4">
    <source>
        <dbReference type="Proteomes" id="UP001431783"/>
    </source>
</evidence>
<dbReference type="PANTHER" id="PTHR12969:SF7">
    <property type="entry name" value="INTRAFLAGELLAR TRANSPORT PROTEIN 52 HOMOLOG"/>
    <property type="match status" value="1"/>
</dbReference>
<evidence type="ECO:0000313" key="3">
    <source>
        <dbReference type="EMBL" id="KAK9872412.1"/>
    </source>
</evidence>
<dbReference type="GO" id="GO:0042073">
    <property type="term" value="P:intraciliary transport"/>
    <property type="evidence" value="ECO:0007669"/>
    <property type="project" value="TreeGrafter"/>
</dbReference>
<dbReference type="CDD" id="cd23683">
    <property type="entry name" value="IFT52_CTD"/>
    <property type="match status" value="1"/>
</dbReference>
<dbReference type="Pfam" id="PF23352">
    <property type="entry name" value="IFT52_central"/>
    <property type="match status" value="1"/>
</dbReference>
<dbReference type="EMBL" id="JARQZJ010000011">
    <property type="protein sequence ID" value="KAK9872412.1"/>
    <property type="molecule type" value="Genomic_DNA"/>
</dbReference>
<dbReference type="Proteomes" id="UP001431783">
    <property type="component" value="Unassembled WGS sequence"/>
</dbReference>
<gene>
    <name evidence="3" type="ORF">WA026_017871</name>
</gene>
<dbReference type="AlphaFoldDB" id="A0AAW1TLS2"/>
<feature type="domain" description="IFT52 central" evidence="1">
    <location>
        <begin position="265"/>
        <end position="347"/>
    </location>
</feature>
<dbReference type="PANTHER" id="PTHR12969">
    <property type="entry name" value="NGD5/OSM-6/IFT52"/>
    <property type="match status" value="1"/>
</dbReference>
<organism evidence="3 4">
    <name type="scientific">Henosepilachna vigintioctopunctata</name>
    <dbReference type="NCBI Taxonomy" id="420089"/>
    <lineage>
        <taxon>Eukaryota</taxon>
        <taxon>Metazoa</taxon>
        <taxon>Ecdysozoa</taxon>
        <taxon>Arthropoda</taxon>
        <taxon>Hexapoda</taxon>
        <taxon>Insecta</taxon>
        <taxon>Pterygota</taxon>
        <taxon>Neoptera</taxon>
        <taxon>Endopterygota</taxon>
        <taxon>Coleoptera</taxon>
        <taxon>Polyphaga</taxon>
        <taxon>Cucujiformia</taxon>
        <taxon>Coccinelloidea</taxon>
        <taxon>Coccinellidae</taxon>
        <taxon>Epilachninae</taxon>
        <taxon>Epilachnini</taxon>
        <taxon>Henosepilachna</taxon>
    </lineage>
</organism>
<evidence type="ECO:0000259" key="2">
    <source>
        <dbReference type="Pfam" id="PF23355"/>
    </source>
</evidence>
<reference evidence="3 4" key="1">
    <citation type="submission" date="2023-03" db="EMBL/GenBank/DDBJ databases">
        <title>Genome insight into feeding habits of ladybird beetles.</title>
        <authorList>
            <person name="Li H.-S."/>
            <person name="Huang Y.-H."/>
            <person name="Pang H."/>
        </authorList>
    </citation>
    <scope>NUCLEOTIDE SEQUENCE [LARGE SCALE GENOMIC DNA]</scope>
    <source>
        <strain evidence="3">SYSU_2023b</strain>
        <tissue evidence="3">Whole body</tissue>
    </source>
</reference>
<dbReference type="InterPro" id="IPR055460">
    <property type="entry name" value="IFT52_central"/>
</dbReference>
<dbReference type="InterPro" id="IPR055458">
    <property type="entry name" value="IFT52_GIFT"/>
</dbReference>
<dbReference type="InterPro" id="IPR039975">
    <property type="entry name" value="IFT52"/>
</dbReference>
<sequence length="428" mass="48531">MHEKRMNMSPETDNNMVTMNPIVINASKNEIFKVYDNWKILHRKLKSYGKVVINKDVITSQTLVDCGILVLPASQTPFEDSELNALNTYINRGGRILIVLLESNSNDESNIHVLLEEFGIIVNADALIRTHYYKYSHPKEVFISDGRVNQSLNIEKKHLNLIYPYGCTINVSKPASVLFYSGSASFPVDRPLGAVYCNQNTGAKIIALGSGHMFSDKYIDHEDNDKFREIIFNYLMSTEQTQMLYSEHDDLENIEYNIVSNTAELADKPKLCLTDAMSHATALDYTQLLEYKMHSINTYLVPDILKMYGDLNVKHQSLKIITPKFESPYPALQAAVFPPAFRDLPLPPLELFDLDEAFSSIFSKLAQFTNKFIAKLSNSNEVTNDNISFFVSECSKIIKIDEDVVDPKDILHVIGTRIAMFKSIDSID</sequence>
<dbReference type="Pfam" id="PF23355">
    <property type="entry name" value="IFT52_GIFT"/>
    <property type="match status" value="1"/>
</dbReference>
<dbReference type="Gene3D" id="6.10.250.2800">
    <property type="match status" value="1"/>
</dbReference>
<dbReference type="GO" id="GO:0030992">
    <property type="term" value="C:intraciliary transport particle B"/>
    <property type="evidence" value="ECO:0007669"/>
    <property type="project" value="TreeGrafter"/>
</dbReference>
<dbReference type="GO" id="GO:0005814">
    <property type="term" value="C:centriole"/>
    <property type="evidence" value="ECO:0007669"/>
    <property type="project" value="TreeGrafter"/>
</dbReference>
<dbReference type="GO" id="GO:0060271">
    <property type="term" value="P:cilium assembly"/>
    <property type="evidence" value="ECO:0007669"/>
    <property type="project" value="TreeGrafter"/>
</dbReference>